<keyword evidence="2" id="KW-1185">Reference proteome</keyword>
<sequence length="232" mass="25246">MKTAHQNRREGDEVSELHTTRGPLMLKVWLPAKDRRQGNHECGPETIPHVRSSPLPPLSRLLMAKMVVLIVALPSLRMLGRSEVNGAARDVQVAVRSILALLSSSSPALAGATTIVGTSLCQHRIASHRVRSYSTRPPQPGEEQHARTAVHIAQTGVQFEKVPTALSRAHFIVAQVLVTTITITHTSASDTLPTRTTSESQRRAALESSHPLHRLYTFSTAQPLVGAEIATH</sequence>
<proteinExistence type="predicted"/>
<reference evidence="1" key="1">
    <citation type="submission" date="2020-10" db="EMBL/GenBank/DDBJ databases">
        <authorList>
            <person name="Sedaghatjoo S."/>
        </authorList>
    </citation>
    <scope>NUCLEOTIDE SEQUENCE</scope>
    <source>
        <strain evidence="1">AZH3</strain>
    </source>
</reference>
<comment type="caution">
    <text evidence="1">The sequence shown here is derived from an EMBL/GenBank/DDBJ whole genome shotgun (WGS) entry which is preliminary data.</text>
</comment>
<protein>
    <submittedName>
        <fullName evidence="1">Uncharacterized protein</fullName>
    </submittedName>
</protein>
<gene>
    <name evidence="1" type="ORF">JKIAZH3_G2157</name>
</gene>
<name>A0ABN7IQK2_9BASI</name>
<accession>A0ABN7IQK2</accession>
<dbReference type="Proteomes" id="UP000836402">
    <property type="component" value="Unassembled WGS sequence"/>
</dbReference>
<organism evidence="1 2">
    <name type="scientific">Tilletia caries</name>
    <name type="common">wheat bunt fungus</name>
    <dbReference type="NCBI Taxonomy" id="13290"/>
    <lineage>
        <taxon>Eukaryota</taxon>
        <taxon>Fungi</taxon>
        <taxon>Dikarya</taxon>
        <taxon>Basidiomycota</taxon>
        <taxon>Ustilaginomycotina</taxon>
        <taxon>Exobasidiomycetes</taxon>
        <taxon>Tilletiales</taxon>
        <taxon>Tilletiaceae</taxon>
        <taxon>Tilletia</taxon>
    </lineage>
</organism>
<evidence type="ECO:0000313" key="1">
    <source>
        <dbReference type="EMBL" id="CAD6918640.1"/>
    </source>
</evidence>
<evidence type="ECO:0000313" key="2">
    <source>
        <dbReference type="Proteomes" id="UP000836402"/>
    </source>
</evidence>
<dbReference type="EMBL" id="CAJHJG010002201">
    <property type="protein sequence ID" value="CAD6918640.1"/>
    <property type="molecule type" value="Genomic_DNA"/>
</dbReference>